<feature type="region of interest" description="Disordered" evidence="1">
    <location>
        <begin position="1"/>
        <end position="24"/>
    </location>
</feature>
<feature type="compositionally biased region" description="Polar residues" evidence="1">
    <location>
        <begin position="1"/>
        <end position="12"/>
    </location>
</feature>
<name>A0AA88RJ42_9ASTE</name>
<dbReference type="EMBL" id="JAVXUO010001702">
    <property type="protein sequence ID" value="KAK2979871.1"/>
    <property type="molecule type" value="Genomic_DNA"/>
</dbReference>
<comment type="caution">
    <text evidence="2">The sequence shown here is derived from an EMBL/GenBank/DDBJ whole genome shotgun (WGS) entry which is preliminary data.</text>
</comment>
<gene>
    <name evidence="2" type="ORF">RJ640_024372</name>
</gene>
<feature type="region of interest" description="Disordered" evidence="1">
    <location>
        <begin position="40"/>
        <end position="61"/>
    </location>
</feature>
<evidence type="ECO:0000256" key="1">
    <source>
        <dbReference type="SAM" id="MobiDB-lite"/>
    </source>
</evidence>
<evidence type="ECO:0000313" key="3">
    <source>
        <dbReference type="Proteomes" id="UP001187471"/>
    </source>
</evidence>
<organism evidence="2 3">
    <name type="scientific">Escallonia rubra</name>
    <dbReference type="NCBI Taxonomy" id="112253"/>
    <lineage>
        <taxon>Eukaryota</taxon>
        <taxon>Viridiplantae</taxon>
        <taxon>Streptophyta</taxon>
        <taxon>Embryophyta</taxon>
        <taxon>Tracheophyta</taxon>
        <taxon>Spermatophyta</taxon>
        <taxon>Magnoliopsida</taxon>
        <taxon>eudicotyledons</taxon>
        <taxon>Gunneridae</taxon>
        <taxon>Pentapetalae</taxon>
        <taxon>asterids</taxon>
        <taxon>campanulids</taxon>
        <taxon>Escalloniales</taxon>
        <taxon>Escalloniaceae</taxon>
        <taxon>Escallonia</taxon>
    </lineage>
</organism>
<feature type="compositionally biased region" description="Basic residues" evidence="1">
    <location>
        <begin position="78"/>
        <end position="87"/>
    </location>
</feature>
<dbReference type="Proteomes" id="UP001187471">
    <property type="component" value="Unassembled WGS sequence"/>
</dbReference>
<protein>
    <submittedName>
        <fullName evidence="2">Uncharacterized protein</fullName>
    </submittedName>
</protein>
<evidence type="ECO:0000313" key="2">
    <source>
        <dbReference type="EMBL" id="KAK2979871.1"/>
    </source>
</evidence>
<proteinExistence type="predicted"/>
<dbReference type="AlphaFoldDB" id="A0AA88RJ42"/>
<feature type="region of interest" description="Disordered" evidence="1">
    <location>
        <begin position="74"/>
        <end position="107"/>
    </location>
</feature>
<reference evidence="2" key="1">
    <citation type="submission" date="2022-12" db="EMBL/GenBank/DDBJ databases">
        <title>Draft genome assemblies for two species of Escallonia (Escalloniales).</title>
        <authorList>
            <person name="Chanderbali A."/>
            <person name="Dervinis C."/>
            <person name="Anghel I."/>
            <person name="Soltis D."/>
            <person name="Soltis P."/>
            <person name="Zapata F."/>
        </authorList>
    </citation>
    <scope>NUCLEOTIDE SEQUENCE</scope>
    <source>
        <strain evidence="2">UCBG92.1500</strain>
        <tissue evidence="2">Leaf</tissue>
    </source>
</reference>
<keyword evidence="3" id="KW-1185">Reference proteome</keyword>
<accession>A0AA88RJ42</accession>
<sequence length="107" mass="11877">MNAKHTSTWSDFESSDEDNEKNEQANVCFMENDDVCLKAKSNKTSSDSEADNCPESDPLSPSIILIRSAPNYLYRSPSRTRPRRRHLQGNIGGAGGAEIAAEEAEEW</sequence>